<proteinExistence type="predicted"/>
<dbReference type="GO" id="GO:0006355">
    <property type="term" value="P:regulation of DNA-templated transcription"/>
    <property type="evidence" value="ECO:0007669"/>
    <property type="project" value="InterPro"/>
</dbReference>
<evidence type="ECO:0000313" key="2">
    <source>
        <dbReference type="Proteomes" id="UP000830719"/>
    </source>
</evidence>
<keyword evidence="2" id="KW-1185">Reference proteome</keyword>
<dbReference type="GeneID" id="80538063"/>
<dbReference type="KEGG" id="vg:80538063"/>
<accession>A0AAE6IQN6</accession>
<dbReference type="RefSeq" id="YP_010799662.1">
    <property type="nucleotide sequence ID" value="NC_076682.1"/>
</dbReference>
<dbReference type="InterPro" id="IPR007790">
    <property type="entry name" value="LEF-4"/>
</dbReference>
<protein>
    <submittedName>
        <fullName evidence="1">LEF-4</fullName>
    </submittedName>
</protein>
<name>A0AAE6IQN6_9ABAC</name>
<sequence length="483" mass="55774">MVVENEISYSINLSQDLLYIILESYIVKKFQASEEYLDFVDENNVRTRLNLTSKNFTYANKNCVSLEKIVYANKDVLVPFVNRISTEEKPDESPTENLKRIIKCVVYKSDKCPECEIKFEHIYLNKNLVDSLDSLMASKQIVLLNLLQNTNETLIKQAHLGSDEIMANIRLEYEYSESINASVLKFMSRIIHKIDSIASYQNIRPSLPYTTLQNHIIYRKFIEERSLMSTADATNTITDVYRWALKLDGIRGKGIISRSYIIVFMDDMQMFSGTIKSPFKLNNVVAFQCELLENTLYITDLLHVFKYIYNNRTQYECSLEPYMIDAPSAVETINALAKKYNNTTTTTTTQHDEQFNCPDAMDCDEDAAELAITTINGQKIVIKFQTFHTPPVQSSGYTTIATDGFIVLDNDMNYVKYKYQHTIEVEYDDNKKVFKTLDTELSDYNVKISSQIKELHHGCIYESIIEGNLLNVIKTRRDRLVPN</sequence>
<dbReference type="Pfam" id="PF05098">
    <property type="entry name" value="LEF-4"/>
    <property type="match status" value="1"/>
</dbReference>
<dbReference type="EMBL" id="MK419956">
    <property type="protein sequence ID" value="QEI03613.1"/>
    <property type="molecule type" value="Genomic_DNA"/>
</dbReference>
<gene>
    <name evidence="1" type="primary">lef-4</name>
</gene>
<reference evidence="1" key="1">
    <citation type="submission" date="2019-01" db="EMBL/GenBank/DDBJ databases">
        <authorList>
            <person name="Trentin L.B."/>
            <person name="Santos E.R."/>
            <person name="Silva L.A."/>
            <person name="Sosa-Gomez D.R."/>
            <person name="Ribeiro B.M."/>
            <person name="Ardisson-Araujo D.M.P."/>
        </authorList>
    </citation>
    <scope>NUCLEOTIDE SEQUENCE</scope>
    <source>
        <strain evidence="1">VPN54</strain>
    </source>
</reference>
<organism evidence="1 2">
    <name type="scientific">Rachiplusia nu nucleopolyhedrovirus</name>
    <dbReference type="NCBI Taxonomy" id="2605775"/>
    <lineage>
        <taxon>Viruses</taxon>
        <taxon>Viruses incertae sedis</taxon>
        <taxon>Naldaviricetes</taxon>
        <taxon>Lefavirales</taxon>
        <taxon>Baculoviridae</taxon>
        <taxon>Alphabaculovirus</taxon>
        <taxon>Alphabaculovirus ranus</taxon>
    </lineage>
</organism>
<dbReference type="Proteomes" id="UP000830719">
    <property type="component" value="Segment"/>
</dbReference>
<evidence type="ECO:0000313" key="1">
    <source>
        <dbReference type="EMBL" id="QEI03613.1"/>
    </source>
</evidence>